<gene>
    <name evidence="1" type="ORF">HK099_001042</name>
</gene>
<reference evidence="1" key="1">
    <citation type="submission" date="2020-05" db="EMBL/GenBank/DDBJ databases">
        <title>Phylogenomic resolution of chytrid fungi.</title>
        <authorList>
            <person name="Stajich J.E."/>
            <person name="Amses K."/>
            <person name="Simmons R."/>
            <person name="Seto K."/>
            <person name="Myers J."/>
            <person name="Bonds A."/>
            <person name="Quandt C.A."/>
            <person name="Barry K."/>
            <person name="Liu P."/>
            <person name="Grigoriev I."/>
            <person name="Longcore J.E."/>
            <person name="James T.Y."/>
        </authorList>
    </citation>
    <scope>NUCLEOTIDE SEQUENCE</scope>
    <source>
        <strain evidence="1">JEL0476</strain>
    </source>
</reference>
<proteinExistence type="predicted"/>
<sequence length="82" mass="9499">MKIWPESPAKKFKRWGREIMELPFQISNSILATQKFIINLPKNVIFGVFTTAQLFVNEFNFVFFGGSRGNYAKKNCNYDSLA</sequence>
<protein>
    <submittedName>
        <fullName evidence="1">Uncharacterized protein</fullName>
    </submittedName>
</protein>
<dbReference type="EMBL" id="JADGJW010000127">
    <property type="protein sequence ID" value="KAJ3223511.1"/>
    <property type="molecule type" value="Genomic_DNA"/>
</dbReference>
<name>A0AAD5XX90_9FUNG</name>
<dbReference type="AlphaFoldDB" id="A0AAD5XX90"/>
<keyword evidence="2" id="KW-1185">Reference proteome</keyword>
<accession>A0AAD5XX90</accession>
<comment type="caution">
    <text evidence="1">The sequence shown here is derived from an EMBL/GenBank/DDBJ whole genome shotgun (WGS) entry which is preliminary data.</text>
</comment>
<evidence type="ECO:0000313" key="1">
    <source>
        <dbReference type="EMBL" id="KAJ3223511.1"/>
    </source>
</evidence>
<organism evidence="1 2">
    <name type="scientific">Clydaea vesicula</name>
    <dbReference type="NCBI Taxonomy" id="447962"/>
    <lineage>
        <taxon>Eukaryota</taxon>
        <taxon>Fungi</taxon>
        <taxon>Fungi incertae sedis</taxon>
        <taxon>Chytridiomycota</taxon>
        <taxon>Chytridiomycota incertae sedis</taxon>
        <taxon>Chytridiomycetes</taxon>
        <taxon>Lobulomycetales</taxon>
        <taxon>Lobulomycetaceae</taxon>
        <taxon>Clydaea</taxon>
    </lineage>
</organism>
<dbReference type="Proteomes" id="UP001211065">
    <property type="component" value="Unassembled WGS sequence"/>
</dbReference>
<evidence type="ECO:0000313" key="2">
    <source>
        <dbReference type="Proteomes" id="UP001211065"/>
    </source>
</evidence>